<name>A0A495UNJ9_9GAMM</name>
<evidence type="ECO:0000313" key="1">
    <source>
        <dbReference type="EMBL" id="RKT37873.1"/>
    </source>
</evidence>
<accession>A0A495UNJ9</accession>
<reference evidence="1 2" key="1">
    <citation type="submission" date="2018-10" db="EMBL/GenBank/DDBJ databases">
        <title>Genomic Encyclopedia of Archaeal and Bacterial Type Strains, Phase II (KMG-II): from individual species to whole genera.</title>
        <authorList>
            <person name="Goeker M."/>
        </authorList>
    </citation>
    <scope>NUCLEOTIDE SEQUENCE [LARGE SCALE GENOMIC DNA]</scope>
    <source>
        <strain evidence="1 2">DSM 235</strain>
    </source>
</reference>
<dbReference type="Proteomes" id="UP000274556">
    <property type="component" value="Unassembled WGS sequence"/>
</dbReference>
<proteinExistence type="predicted"/>
<keyword evidence="2" id="KW-1185">Reference proteome</keyword>
<protein>
    <submittedName>
        <fullName evidence="1">Uncharacterized protein</fullName>
    </submittedName>
</protein>
<sequence>MGYFGEVKRFAKNVARKQGFSAAANEDFYQDVFERVWKFRHASIVNGSVHYGYVEDIITTVIAEQRKAYLKNTNYLKCQEYAEKKRLKGTAEEQPKPHDLEVPLPHMDVLDNHYGGQWVNPMVLGGEMDFLGYEQDPVDEIQAEQLLLHCKTVRISKSESKGGGIRESVRELLLSGMTDGQDIAAELHLEQKPVSQAKSYVIKMMREELEALLNR</sequence>
<evidence type="ECO:0000313" key="2">
    <source>
        <dbReference type="Proteomes" id="UP000274556"/>
    </source>
</evidence>
<dbReference type="EMBL" id="RBXL01000002">
    <property type="protein sequence ID" value="RKT37873.1"/>
    <property type="molecule type" value="Genomic_DNA"/>
</dbReference>
<dbReference type="AlphaFoldDB" id="A0A495UNJ9"/>
<gene>
    <name evidence="1" type="ORF">BDD21_5384</name>
</gene>
<dbReference type="RefSeq" id="WP_120800171.1">
    <property type="nucleotide sequence ID" value="NZ_RBXL01000002.1"/>
</dbReference>
<organism evidence="1 2">
    <name type="scientific">Thiocapsa rosea</name>
    <dbReference type="NCBI Taxonomy" id="69360"/>
    <lineage>
        <taxon>Bacteria</taxon>
        <taxon>Pseudomonadati</taxon>
        <taxon>Pseudomonadota</taxon>
        <taxon>Gammaproteobacteria</taxon>
        <taxon>Chromatiales</taxon>
        <taxon>Chromatiaceae</taxon>
        <taxon>Thiocapsa</taxon>
    </lineage>
</organism>
<comment type="caution">
    <text evidence="1">The sequence shown here is derived from an EMBL/GenBank/DDBJ whole genome shotgun (WGS) entry which is preliminary data.</text>
</comment>